<accession>A0A1T5F1G2</accession>
<feature type="signal peptide" evidence="2">
    <location>
        <begin position="1"/>
        <end position="18"/>
    </location>
</feature>
<keyword evidence="5" id="KW-1185">Reference proteome</keyword>
<evidence type="ECO:0000313" key="4">
    <source>
        <dbReference type="EMBL" id="SKB90015.1"/>
    </source>
</evidence>
<evidence type="ECO:0000259" key="3">
    <source>
        <dbReference type="Pfam" id="PF18962"/>
    </source>
</evidence>
<keyword evidence="1 2" id="KW-0732">Signal</keyword>
<protein>
    <submittedName>
        <fullName evidence="4">Por secretion system C-terminal sorting domain-containing protein</fullName>
    </submittedName>
</protein>
<dbReference type="Proteomes" id="UP000191112">
    <property type="component" value="Unassembled WGS sequence"/>
</dbReference>
<dbReference type="EMBL" id="FUYZ01000005">
    <property type="protein sequence ID" value="SKB90015.1"/>
    <property type="molecule type" value="Genomic_DNA"/>
</dbReference>
<evidence type="ECO:0000256" key="1">
    <source>
        <dbReference type="ARBA" id="ARBA00022729"/>
    </source>
</evidence>
<evidence type="ECO:0000256" key="2">
    <source>
        <dbReference type="SAM" id="SignalP"/>
    </source>
</evidence>
<dbReference type="InterPro" id="IPR026444">
    <property type="entry name" value="Secre_tail"/>
</dbReference>
<dbReference type="OrthoDB" id="869215at2"/>
<dbReference type="Gene3D" id="2.60.120.260">
    <property type="entry name" value="Galactose-binding domain-like"/>
    <property type="match status" value="1"/>
</dbReference>
<gene>
    <name evidence="4" type="ORF">SAMN05660477_01703</name>
</gene>
<dbReference type="AlphaFoldDB" id="A0A1T5F1G2"/>
<dbReference type="NCBIfam" id="TIGR04183">
    <property type="entry name" value="Por_Secre_tail"/>
    <property type="match status" value="1"/>
</dbReference>
<dbReference type="STRING" id="619805.SAMN05660477_01703"/>
<proteinExistence type="predicted"/>
<name>A0A1T5F1G2_9FLAO</name>
<dbReference type="Pfam" id="PF18962">
    <property type="entry name" value="Por_Secre_tail"/>
    <property type="match status" value="1"/>
</dbReference>
<feature type="domain" description="Secretion system C-terminal sorting" evidence="3">
    <location>
        <begin position="183"/>
        <end position="250"/>
    </location>
</feature>
<dbReference type="RefSeq" id="WP_079666955.1">
    <property type="nucleotide sequence ID" value="NZ_FUYZ01000005.1"/>
</dbReference>
<sequence>MKKVLCSLAVGIAALSFSQINDNQGFEVDNGNYSNVSFFRSKTTPVCEGSYALIRSFWSGGKVGSTTFSSFSSNGASITVDFKYRTYLLGTSGKVEGSMKVEYSADGGTTYTEIGNFTLDKVITCTTFSYQIPQGEVPKNAGFKLRVSGEQAGTGDFYLILDDFKISQGTLAVSDVAKNDVKIYPNPVKNMLIINSSSKLTEAKISDFSGRLIKAESLKDNKIDVSSLKAGSYMITVTDENSKQTTSKFVKN</sequence>
<feature type="chain" id="PRO_5012752721" evidence="2">
    <location>
        <begin position="19"/>
        <end position="252"/>
    </location>
</feature>
<organism evidence="4 5">
    <name type="scientific">Soonwooa buanensis</name>
    <dbReference type="NCBI Taxonomy" id="619805"/>
    <lineage>
        <taxon>Bacteria</taxon>
        <taxon>Pseudomonadati</taxon>
        <taxon>Bacteroidota</taxon>
        <taxon>Flavobacteriia</taxon>
        <taxon>Flavobacteriales</taxon>
        <taxon>Weeksellaceae</taxon>
        <taxon>Chryseobacterium group</taxon>
        <taxon>Soonwooa</taxon>
    </lineage>
</organism>
<evidence type="ECO:0000313" key="5">
    <source>
        <dbReference type="Proteomes" id="UP000191112"/>
    </source>
</evidence>
<reference evidence="4 5" key="1">
    <citation type="submission" date="2017-02" db="EMBL/GenBank/DDBJ databases">
        <authorList>
            <person name="Peterson S.W."/>
        </authorList>
    </citation>
    <scope>NUCLEOTIDE SEQUENCE [LARGE SCALE GENOMIC DNA]</scope>
    <source>
        <strain evidence="4 5">DSM 22323</strain>
    </source>
</reference>